<keyword evidence="5" id="KW-0067">ATP-binding</keyword>
<evidence type="ECO:0000259" key="7">
    <source>
        <dbReference type="PROSITE" id="PS50011"/>
    </source>
</evidence>
<protein>
    <recommendedName>
        <fullName evidence="1">non-specific serine/threonine protein kinase</fullName>
        <ecNumber evidence="1">2.7.11.1</ecNumber>
    </recommendedName>
</protein>
<evidence type="ECO:0000256" key="1">
    <source>
        <dbReference type="ARBA" id="ARBA00012513"/>
    </source>
</evidence>
<dbReference type="Gene3D" id="1.10.510.10">
    <property type="entry name" value="Transferase(Phosphotransferase) domain 1"/>
    <property type="match status" value="1"/>
</dbReference>
<dbReference type="Gene3D" id="3.30.200.20">
    <property type="entry name" value="Phosphorylase Kinase, domain 1"/>
    <property type="match status" value="1"/>
</dbReference>
<comment type="caution">
    <text evidence="8">The sequence shown here is derived from an EMBL/GenBank/DDBJ whole genome shotgun (WGS) entry which is preliminary data.</text>
</comment>
<gene>
    <name evidence="8" type="ORF">POL68_39625</name>
</gene>
<dbReference type="InterPro" id="IPR011009">
    <property type="entry name" value="Kinase-like_dom_sf"/>
</dbReference>
<evidence type="ECO:0000313" key="9">
    <source>
        <dbReference type="Proteomes" id="UP001221838"/>
    </source>
</evidence>
<proteinExistence type="predicted"/>
<keyword evidence="2" id="KW-0808">Transferase</keyword>
<evidence type="ECO:0000256" key="5">
    <source>
        <dbReference type="ARBA" id="ARBA00022840"/>
    </source>
</evidence>
<dbReference type="GO" id="GO:0016301">
    <property type="term" value="F:kinase activity"/>
    <property type="evidence" value="ECO:0007669"/>
    <property type="project" value="UniProtKB-KW"/>
</dbReference>
<sequence>MVNPVSLPVDFEVGPWRVLRLRGWGSYGVVYQVEQAGLTGPFALKLAVHSWDPRFERERELLSRLRHPHVPKLRDQGWWEPPGGKAFPYLVMDWVEGVTLYEWAAAHPPTSRQVLRLLAQAARALEATHSVEGVHRDVKGGNMLVRSDASLVLMDFGSGYYRGAPKLTHHMPSPGTSQYRSPESLRFHWEWRHDSTAHYAAQAADDVYALGMTAYRLITGRYPPSASRFEEGAEGIRLIQTELMAPEEWVNSCPELEALIRQMVSLDPSARGSASEVARALERAARKAGRRADAPITPRPSQVQTSRRARAGTPIQNRKKTGGLAAALGTLLLTGGWWMIERQSSAAVQDAQEGATAGLADEALPPIEDGGVPALKPGGIALEVPRKPFSGQSRPPCQKPEVEIHGGCWGRLSDVSPPCGARSYSWKGACYWPILEPPRPATSAPP</sequence>
<dbReference type="InterPro" id="IPR050660">
    <property type="entry name" value="NEK_Ser/Thr_kinase"/>
</dbReference>
<dbReference type="InterPro" id="IPR000719">
    <property type="entry name" value="Prot_kinase_dom"/>
</dbReference>
<accession>A0ABT5DLT4</accession>
<dbReference type="CDD" id="cd14014">
    <property type="entry name" value="STKc_PknB_like"/>
    <property type="match status" value="1"/>
</dbReference>
<organism evidence="8 9">
    <name type="scientific">Stigmatella ashevillensis</name>
    <dbReference type="NCBI Taxonomy" id="2995309"/>
    <lineage>
        <taxon>Bacteria</taxon>
        <taxon>Pseudomonadati</taxon>
        <taxon>Myxococcota</taxon>
        <taxon>Myxococcia</taxon>
        <taxon>Myxococcales</taxon>
        <taxon>Cystobacterineae</taxon>
        <taxon>Archangiaceae</taxon>
        <taxon>Stigmatella</taxon>
    </lineage>
</organism>
<evidence type="ECO:0000256" key="3">
    <source>
        <dbReference type="ARBA" id="ARBA00022741"/>
    </source>
</evidence>
<evidence type="ECO:0000256" key="2">
    <source>
        <dbReference type="ARBA" id="ARBA00022679"/>
    </source>
</evidence>
<name>A0ABT5DLT4_9BACT</name>
<feature type="domain" description="Protein kinase" evidence="7">
    <location>
        <begin position="16"/>
        <end position="284"/>
    </location>
</feature>
<keyword evidence="9" id="KW-1185">Reference proteome</keyword>
<evidence type="ECO:0000256" key="6">
    <source>
        <dbReference type="SAM" id="MobiDB-lite"/>
    </source>
</evidence>
<dbReference type="EMBL" id="JAQNDM010000002">
    <property type="protein sequence ID" value="MDC0714626.1"/>
    <property type="molecule type" value="Genomic_DNA"/>
</dbReference>
<evidence type="ECO:0000313" key="8">
    <source>
        <dbReference type="EMBL" id="MDC0714626.1"/>
    </source>
</evidence>
<dbReference type="Proteomes" id="UP001221838">
    <property type="component" value="Unassembled WGS sequence"/>
</dbReference>
<keyword evidence="3" id="KW-0547">Nucleotide-binding</keyword>
<dbReference type="PANTHER" id="PTHR43671:SF13">
    <property type="entry name" value="SERINE_THREONINE-PROTEIN KINASE NEK2"/>
    <property type="match status" value="1"/>
</dbReference>
<dbReference type="SMART" id="SM00220">
    <property type="entry name" value="S_TKc"/>
    <property type="match status" value="1"/>
</dbReference>
<dbReference type="PROSITE" id="PS50011">
    <property type="entry name" value="PROTEIN_KINASE_DOM"/>
    <property type="match status" value="1"/>
</dbReference>
<dbReference type="Pfam" id="PF00069">
    <property type="entry name" value="Pkinase"/>
    <property type="match status" value="1"/>
</dbReference>
<dbReference type="PANTHER" id="PTHR43671">
    <property type="entry name" value="SERINE/THREONINE-PROTEIN KINASE NEK"/>
    <property type="match status" value="1"/>
</dbReference>
<feature type="region of interest" description="Disordered" evidence="6">
    <location>
        <begin position="286"/>
        <end position="311"/>
    </location>
</feature>
<evidence type="ECO:0000256" key="4">
    <source>
        <dbReference type="ARBA" id="ARBA00022777"/>
    </source>
</evidence>
<dbReference type="EC" id="2.7.11.1" evidence="1"/>
<reference evidence="8 9" key="1">
    <citation type="submission" date="2022-11" db="EMBL/GenBank/DDBJ databases">
        <title>Minimal conservation of predation-associated metabolite biosynthetic gene clusters underscores biosynthetic potential of Myxococcota including descriptions for ten novel species: Archangium lansinium sp. nov., Myxococcus landrumus sp. nov., Nannocystis bai.</title>
        <authorList>
            <person name="Ahearne A."/>
            <person name="Stevens C."/>
            <person name="Dowd S."/>
        </authorList>
    </citation>
    <scope>NUCLEOTIDE SEQUENCE [LARGE SCALE GENOMIC DNA]</scope>
    <source>
        <strain evidence="8 9">NCWAL01</strain>
    </source>
</reference>
<dbReference type="SUPFAM" id="SSF56112">
    <property type="entry name" value="Protein kinase-like (PK-like)"/>
    <property type="match status" value="1"/>
</dbReference>
<keyword evidence="4 8" id="KW-0418">Kinase</keyword>